<organism evidence="3 4">
    <name type="scientific">Candidatus Pullichristensenella excrementigallinarum</name>
    <dbReference type="NCBI Taxonomy" id="2840907"/>
    <lineage>
        <taxon>Bacteria</taxon>
        <taxon>Bacillati</taxon>
        <taxon>Bacillota</taxon>
        <taxon>Clostridia</taxon>
        <taxon>Candidatus Pullichristensenella</taxon>
    </lineage>
</organism>
<reference evidence="3" key="2">
    <citation type="journal article" date="2021" name="PeerJ">
        <title>Extensive microbial diversity within the chicken gut microbiome revealed by metagenomics and culture.</title>
        <authorList>
            <person name="Gilroy R."/>
            <person name="Ravi A."/>
            <person name="Getino M."/>
            <person name="Pursley I."/>
            <person name="Horton D.L."/>
            <person name="Alikhan N.F."/>
            <person name="Baker D."/>
            <person name="Gharbi K."/>
            <person name="Hall N."/>
            <person name="Watson M."/>
            <person name="Adriaenssens E.M."/>
            <person name="Foster-Nyarko E."/>
            <person name="Jarju S."/>
            <person name="Secka A."/>
            <person name="Antonio M."/>
            <person name="Oren A."/>
            <person name="Chaudhuri R.R."/>
            <person name="La Ragione R."/>
            <person name="Hildebrand F."/>
            <person name="Pallen M.J."/>
        </authorList>
    </citation>
    <scope>NUCLEOTIDE SEQUENCE</scope>
    <source>
        <strain evidence="3">ChiHcec3-11533</strain>
    </source>
</reference>
<evidence type="ECO:0000313" key="3">
    <source>
        <dbReference type="EMBL" id="HIU34062.1"/>
    </source>
</evidence>
<dbReference type="EMBL" id="DVMU01000129">
    <property type="protein sequence ID" value="HIU34062.1"/>
    <property type="molecule type" value="Genomic_DNA"/>
</dbReference>
<protein>
    <recommendedName>
        <fullName evidence="2">C4-type zinc ribbon domain-containing protein</fullName>
    </recommendedName>
</protein>
<evidence type="ECO:0000313" key="4">
    <source>
        <dbReference type="Proteomes" id="UP000824072"/>
    </source>
</evidence>
<reference evidence="3" key="1">
    <citation type="submission" date="2020-10" db="EMBL/GenBank/DDBJ databases">
        <authorList>
            <person name="Gilroy R."/>
        </authorList>
    </citation>
    <scope>NUCLEOTIDE SEQUENCE</scope>
    <source>
        <strain evidence="3">ChiHcec3-11533</strain>
    </source>
</reference>
<gene>
    <name evidence="3" type="ORF">IAB02_05815</name>
</gene>
<comment type="caution">
    <text evidence="3">The sequence shown here is derived from an EMBL/GenBank/DDBJ whole genome shotgun (WGS) entry which is preliminary data.</text>
</comment>
<dbReference type="Proteomes" id="UP000824072">
    <property type="component" value="Unassembled WGS sequence"/>
</dbReference>
<feature type="domain" description="C4-type zinc ribbon" evidence="2">
    <location>
        <begin position="200"/>
        <end position="231"/>
    </location>
</feature>
<dbReference type="InterPro" id="IPR003743">
    <property type="entry name" value="Zf-RING_7"/>
</dbReference>
<accession>A0A9D1LCV3</accession>
<proteinExistence type="predicted"/>
<dbReference type="Pfam" id="PF02591">
    <property type="entry name" value="Zn_ribbon_9"/>
    <property type="match status" value="1"/>
</dbReference>
<keyword evidence="1" id="KW-0175">Coiled coil</keyword>
<dbReference type="AlphaFoldDB" id="A0A9D1LCV3"/>
<sequence length="236" mass="27669">MQLDKLWEFMQVDMETDTFENQMRQSPNRQRLIKQRNFLMEQQNNMKKLEADVAVMQDRLEAVEDEAKRLESVLSALSAEVEGNPPQSIEEANQKAESALKLVDTLRHYEQELQKMRKDAEARDRQQKEIRVRAAKTKQEYDQLKQVYDQEFKRDTQKLNQMRANIEREAAKLDPILVQRYRTIKQHCTPPMAKLVDGQCSGCFMSLPSATLRELKLGEKTVECDNCGRILYDPKD</sequence>
<dbReference type="Gene3D" id="1.10.287.1490">
    <property type="match status" value="1"/>
</dbReference>
<evidence type="ECO:0000256" key="1">
    <source>
        <dbReference type="SAM" id="Coils"/>
    </source>
</evidence>
<feature type="coiled-coil region" evidence="1">
    <location>
        <begin position="32"/>
        <end position="154"/>
    </location>
</feature>
<evidence type="ECO:0000259" key="2">
    <source>
        <dbReference type="Pfam" id="PF02591"/>
    </source>
</evidence>
<name>A0A9D1LCV3_9FIRM</name>